<evidence type="ECO:0000313" key="2">
    <source>
        <dbReference type="EMBL" id="KAA6352778.1"/>
    </source>
</evidence>
<sequence>MGQNIDPVVQKFREQFSERQKAVFANYYKKPMESLDPTGERASEEVRKMILVREVHMELMIGSTQELTGVTGAKDLSAEFDNQQHALHIQHMTQPGTWFTIAGYRSGIMDSFLSIHHATRIVAGDSQQRREVSVAPEEAKNVLGGGGGVSELLGVESKKKLNEVIKTHKLMSSAVSSEQKQVQTQGSSQQQEGSAGGIQDYRRFGIGQYRQGGFGGCQG</sequence>
<reference evidence="2 3" key="1">
    <citation type="submission" date="2019-03" db="EMBL/GenBank/DDBJ databases">
        <title>Single cell metagenomics reveals metabolic interactions within the superorganism composed of flagellate Streblomastix strix and complex community of Bacteroidetes bacteria on its surface.</title>
        <authorList>
            <person name="Treitli S.C."/>
            <person name="Kolisko M."/>
            <person name="Husnik F."/>
            <person name="Keeling P."/>
            <person name="Hampl V."/>
        </authorList>
    </citation>
    <scope>NUCLEOTIDE SEQUENCE [LARGE SCALE GENOMIC DNA]</scope>
    <source>
        <strain evidence="2">ST1C</strain>
    </source>
</reference>
<dbReference type="AlphaFoldDB" id="A0A5J4T3T7"/>
<comment type="caution">
    <text evidence="2">The sequence shown here is derived from an EMBL/GenBank/DDBJ whole genome shotgun (WGS) entry which is preliminary data.</text>
</comment>
<evidence type="ECO:0000313" key="3">
    <source>
        <dbReference type="Proteomes" id="UP000324800"/>
    </source>
</evidence>
<dbReference type="EMBL" id="SNRW01039329">
    <property type="protein sequence ID" value="KAA6352778.1"/>
    <property type="molecule type" value="Genomic_DNA"/>
</dbReference>
<proteinExistence type="predicted"/>
<gene>
    <name evidence="2" type="ORF">EZS28_051696</name>
</gene>
<feature type="non-terminal residue" evidence="2">
    <location>
        <position position="219"/>
    </location>
</feature>
<accession>A0A5J4T3T7</accession>
<organism evidence="2 3">
    <name type="scientific">Streblomastix strix</name>
    <dbReference type="NCBI Taxonomy" id="222440"/>
    <lineage>
        <taxon>Eukaryota</taxon>
        <taxon>Metamonada</taxon>
        <taxon>Preaxostyla</taxon>
        <taxon>Oxymonadida</taxon>
        <taxon>Streblomastigidae</taxon>
        <taxon>Streblomastix</taxon>
    </lineage>
</organism>
<evidence type="ECO:0000256" key="1">
    <source>
        <dbReference type="SAM" id="MobiDB-lite"/>
    </source>
</evidence>
<protein>
    <submittedName>
        <fullName evidence="2">Uncharacterized protein</fullName>
    </submittedName>
</protein>
<dbReference type="Proteomes" id="UP000324800">
    <property type="component" value="Unassembled WGS sequence"/>
</dbReference>
<feature type="region of interest" description="Disordered" evidence="1">
    <location>
        <begin position="175"/>
        <end position="197"/>
    </location>
</feature>
<name>A0A5J4T3T7_9EUKA</name>
<feature type="compositionally biased region" description="Low complexity" evidence="1">
    <location>
        <begin position="179"/>
        <end position="197"/>
    </location>
</feature>